<gene>
    <name evidence="2" type="ordered locus">Metev_1130</name>
</gene>
<keyword evidence="2" id="KW-0808">Transferase</keyword>
<evidence type="ECO:0000313" key="3">
    <source>
        <dbReference type="Proteomes" id="UP000000391"/>
    </source>
</evidence>
<reference evidence="2 3" key="1">
    <citation type="submission" date="2010-06" db="EMBL/GenBank/DDBJ databases">
        <title>Complete sequence chromosome of Methanohalobium evestigatum Z-7303.</title>
        <authorList>
            <consortium name="US DOE Joint Genome Institute"/>
            <person name="Lucas S."/>
            <person name="Copeland A."/>
            <person name="Lapidus A."/>
            <person name="Cheng J.-F."/>
            <person name="Bruce D."/>
            <person name="Goodwin L."/>
            <person name="Pitluck S."/>
            <person name="Saunders E."/>
            <person name="Detter J.C."/>
            <person name="Han C."/>
            <person name="Tapia R."/>
            <person name="Land M."/>
            <person name="Hauser L."/>
            <person name="Kyrpides N."/>
            <person name="Mikhailova N."/>
            <person name="Sieprawska-Lupa M."/>
            <person name="Whitman W.B."/>
            <person name="Anderson I."/>
            <person name="Woyke T."/>
        </authorList>
    </citation>
    <scope>NUCLEOTIDE SEQUENCE [LARGE SCALE GENOMIC DNA]</scope>
    <source>
        <strain evidence="3">ATCC BAA-1072 / DSM 3721 / NBRC 107634 / OCM 161 / Z-7303</strain>
    </source>
</reference>
<sequence length="226" mass="26024">MLDIKYLFKDLIRTRKIQNFINNRLKDESILFLPKNNIKYICTNDAVFENSPLLYTLMQVESDYIFDDLNPDDIVLDIGAGIGAFSLKVHQKVDHIYAVEPLWKNELSKNCELSGADNVTILPYALSSDDLSIEYEDRKANVEGKTLSELKELCGGHVDFLKMDCEGGEWSIKPRELKGIRRIEAEVHSFNGENMNDFVKMLESNDFIVRKKKNACNNMLIHAWKL</sequence>
<dbReference type="Pfam" id="PF05050">
    <property type="entry name" value="Methyltransf_21"/>
    <property type="match status" value="1"/>
</dbReference>
<dbReference type="GO" id="GO:0032259">
    <property type="term" value="P:methylation"/>
    <property type="evidence" value="ECO:0007669"/>
    <property type="project" value="UniProtKB-KW"/>
</dbReference>
<proteinExistence type="predicted"/>
<feature type="domain" description="Methyltransferase FkbM" evidence="1">
    <location>
        <begin position="77"/>
        <end position="203"/>
    </location>
</feature>
<dbReference type="PANTHER" id="PTHR34203">
    <property type="entry name" value="METHYLTRANSFERASE, FKBM FAMILY PROTEIN"/>
    <property type="match status" value="1"/>
</dbReference>
<protein>
    <submittedName>
        <fullName evidence="2">Methyltransferase FkbM family</fullName>
    </submittedName>
</protein>
<dbReference type="KEGG" id="mev:Metev_1130"/>
<dbReference type="GeneID" id="9346762"/>
<dbReference type="Proteomes" id="UP000000391">
    <property type="component" value="Chromosome"/>
</dbReference>
<evidence type="ECO:0000259" key="1">
    <source>
        <dbReference type="Pfam" id="PF05050"/>
    </source>
</evidence>
<dbReference type="Gene3D" id="3.40.50.150">
    <property type="entry name" value="Vaccinia Virus protein VP39"/>
    <property type="match status" value="1"/>
</dbReference>
<evidence type="ECO:0000313" key="2">
    <source>
        <dbReference type="EMBL" id="ADI74012.1"/>
    </source>
</evidence>
<accession>D7E964</accession>
<dbReference type="HOGENOM" id="CLU_1222521_0_0_2"/>
<organism evidence="2 3">
    <name type="scientific">Methanohalobium evestigatum (strain ATCC BAA-1072 / DSM 3721 / NBRC 107634 / OCM 161 / Z-7303)</name>
    <dbReference type="NCBI Taxonomy" id="644295"/>
    <lineage>
        <taxon>Archaea</taxon>
        <taxon>Methanobacteriati</taxon>
        <taxon>Methanobacteriota</taxon>
        <taxon>Stenosarchaea group</taxon>
        <taxon>Methanomicrobia</taxon>
        <taxon>Methanosarcinales</taxon>
        <taxon>Methanosarcinaceae</taxon>
        <taxon>Methanohalobium</taxon>
    </lineage>
</organism>
<dbReference type="PANTHER" id="PTHR34203:SF15">
    <property type="entry name" value="SLL1173 PROTEIN"/>
    <property type="match status" value="1"/>
</dbReference>
<dbReference type="OrthoDB" id="275825at2157"/>
<dbReference type="NCBIfam" id="TIGR01444">
    <property type="entry name" value="fkbM_fam"/>
    <property type="match status" value="1"/>
</dbReference>
<dbReference type="RefSeq" id="WP_013194579.1">
    <property type="nucleotide sequence ID" value="NC_014253.1"/>
</dbReference>
<dbReference type="InterPro" id="IPR006342">
    <property type="entry name" value="FkbM_mtfrase"/>
</dbReference>
<dbReference type="AlphaFoldDB" id="D7E964"/>
<dbReference type="EMBL" id="CP002069">
    <property type="protein sequence ID" value="ADI74012.1"/>
    <property type="molecule type" value="Genomic_DNA"/>
</dbReference>
<dbReference type="SUPFAM" id="SSF53335">
    <property type="entry name" value="S-adenosyl-L-methionine-dependent methyltransferases"/>
    <property type="match status" value="1"/>
</dbReference>
<dbReference type="STRING" id="644295.Metev_1130"/>
<dbReference type="InterPro" id="IPR052514">
    <property type="entry name" value="SAM-dependent_MTase"/>
</dbReference>
<dbReference type="GO" id="GO:0008168">
    <property type="term" value="F:methyltransferase activity"/>
    <property type="evidence" value="ECO:0007669"/>
    <property type="project" value="UniProtKB-KW"/>
</dbReference>
<keyword evidence="2" id="KW-0489">Methyltransferase</keyword>
<dbReference type="InterPro" id="IPR029063">
    <property type="entry name" value="SAM-dependent_MTases_sf"/>
</dbReference>
<keyword evidence="3" id="KW-1185">Reference proteome</keyword>
<name>D7E964_METEZ</name>